<evidence type="ECO:0000313" key="4">
    <source>
        <dbReference type="Proteomes" id="UP000027222"/>
    </source>
</evidence>
<evidence type="ECO:0000313" key="3">
    <source>
        <dbReference type="EMBL" id="KDR85678.1"/>
    </source>
</evidence>
<dbReference type="EMBL" id="KL142367">
    <property type="protein sequence ID" value="KDR85678.1"/>
    <property type="molecule type" value="Genomic_DNA"/>
</dbReference>
<sequence>MTSESHLHWSFRDEHVLLPTLILNSFGSFFVACILVTAICVLERFFTFVLQTQWVPRLVARSRITLALWRTGLYSVATSFRLCYMLVAMTFHIGLITVIVISLSTAQFVVEVKSLPRMRQAMPSNMHEASSQPLLSEDRHDYPLKSVNGRPRSRSKPEDIFIHPAESNIARADAVALELGLAGETERVQAFSYPRDEPAWETGKGRDMAREMLLGSHKKQPSQESFYIHNGSDSDSFG</sequence>
<accession>A0A067U2Q2</accession>
<feature type="transmembrane region" description="Helical" evidence="2">
    <location>
        <begin position="20"/>
        <end position="46"/>
    </location>
</feature>
<keyword evidence="4" id="KW-1185">Reference proteome</keyword>
<dbReference type="HOGENOM" id="CLU_102614_0_0_1"/>
<feature type="transmembrane region" description="Helical" evidence="2">
    <location>
        <begin position="93"/>
        <end position="112"/>
    </location>
</feature>
<name>A0A067U2Q2_GALM3</name>
<dbReference type="OrthoDB" id="73901at2759"/>
<evidence type="ECO:0000256" key="1">
    <source>
        <dbReference type="SAM" id="MobiDB-lite"/>
    </source>
</evidence>
<organism evidence="3 4">
    <name type="scientific">Galerina marginata (strain CBS 339.88)</name>
    <dbReference type="NCBI Taxonomy" id="685588"/>
    <lineage>
        <taxon>Eukaryota</taxon>
        <taxon>Fungi</taxon>
        <taxon>Dikarya</taxon>
        <taxon>Basidiomycota</taxon>
        <taxon>Agaricomycotina</taxon>
        <taxon>Agaricomycetes</taxon>
        <taxon>Agaricomycetidae</taxon>
        <taxon>Agaricales</taxon>
        <taxon>Agaricineae</taxon>
        <taxon>Strophariaceae</taxon>
        <taxon>Galerina</taxon>
    </lineage>
</organism>
<proteinExistence type="predicted"/>
<reference evidence="4" key="1">
    <citation type="journal article" date="2014" name="Proc. Natl. Acad. Sci. U.S.A.">
        <title>Extensive sampling of basidiomycete genomes demonstrates inadequacy of the white-rot/brown-rot paradigm for wood decay fungi.</title>
        <authorList>
            <person name="Riley R."/>
            <person name="Salamov A.A."/>
            <person name="Brown D.W."/>
            <person name="Nagy L.G."/>
            <person name="Floudas D."/>
            <person name="Held B.W."/>
            <person name="Levasseur A."/>
            <person name="Lombard V."/>
            <person name="Morin E."/>
            <person name="Otillar R."/>
            <person name="Lindquist E.A."/>
            <person name="Sun H."/>
            <person name="LaButti K.M."/>
            <person name="Schmutz J."/>
            <person name="Jabbour D."/>
            <person name="Luo H."/>
            <person name="Baker S.E."/>
            <person name="Pisabarro A.G."/>
            <person name="Walton J.D."/>
            <person name="Blanchette R.A."/>
            <person name="Henrissat B."/>
            <person name="Martin F."/>
            <person name="Cullen D."/>
            <person name="Hibbett D.S."/>
            <person name="Grigoriev I.V."/>
        </authorList>
    </citation>
    <scope>NUCLEOTIDE SEQUENCE [LARGE SCALE GENOMIC DNA]</scope>
    <source>
        <strain evidence="4">CBS 339.88</strain>
    </source>
</reference>
<gene>
    <name evidence="3" type="ORF">GALMADRAFT_234685</name>
</gene>
<protein>
    <recommendedName>
        <fullName evidence="5">Copper transporter</fullName>
    </recommendedName>
</protein>
<feature type="region of interest" description="Disordered" evidence="1">
    <location>
        <begin position="199"/>
        <end position="238"/>
    </location>
</feature>
<keyword evidence="2" id="KW-0812">Transmembrane</keyword>
<feature type="compositionally biased region" description="Basic and acidic residues" evidence="1">
    <location>
        <begin position="199"/>
        <end position="210"/>
    </location>
</feature>
<evidence type="ECO:0000256" key="2">
    <source>
        <dbReference type="SAM" id="Phobius"/>
    </source>
</evidence>
<dbReference type="AlphaFoldDB" id="A0A067U2Q2"/>
<dbReference type="Proteomes" id="UP000027222">
    <property type="component" value="Unassembled WGS sequence"/>
</dbReference>
<keyword evidence="2" id="KW-0472">Membrane</keyword>
<evidence type="ECO:0008006" key="5">
    <source>
        <dbReference type="Google" id="ProtNLM"/>
    </source>
</evidence>
<feature type="region of interest" description="Disordered" evidence="1">
    <location>
        <begin position="139"/>
        <end position="158"/>
    </location>
</feature>
<keyword evidence="2" id="KW-1133">Transmembrane helix</keyword>